<dbReference type="InterPro" id="IPR017516">
    <property type="entry name" value="AbrB_dup"/>
</dbReference>
<keyword evidence="1" id="KW-0812">Transmembrane</keyword>
<feature type="transmembrane region" description="Helical" evidence="1">
    <location>
        <begin position="89"/>
        <end position="110"/>
    </location>
</feature>
<gene>
    <name evidence="2" type="ORF">ACFFGG_07975</name>
</gene>
<sequence>MAEMHHEAVRRWLRVGLTLALASGAALLAVRARVPVPWMIGPLLVTAAARMAGLPAVSSTRLRNAGQWVIGAALGLYFTPQVTALVLGLWWAVALAVLFALGLGVLFGGWMDRALGAAGAELTPAQRRATAWFASSVGGASEMTLLAERAGARADLVAAAHSVRMTVVVLVLPFAMQWARQHWQLPALDATPPGRAAAEWPGLLWLGLATGAGAWLMGRTRRANPWFIGPLLVTMALTMADVHASAVPKALTNAAQLVIGVSLGVRFSRPFLRTAPRWLAAAALGTLGMIALCAGFAALLAGLTGLHPVTLMLATAPGGIAEMAITAQVLQLGVAVVTAFQVCRLVAVLLLAEPLFGWLERRRAAPVHEKGA</sequence>
<feature type="transmembrane region" description="Helical" evidence="1">
    <location>
        <begin position="156"/>
        <end position="180"/>
    </location>
</feature>
<protein>
    <submittedName>
        <fullName evidence="2">AbrB family transcriptional regulator</fullName>
    </submittedName>
</protein>
<organism evidence="2 3">
    <name type="scientific">Ottowia pentelensis</name>
    <dbReference type="NCBI Taxonomy" id="511108"/>
    <lineage>
        <taxon>Bacteria</taxon>
        <taxon>Pseudomonadati</taxon>
        <taxon>Pseudomonadota</taxon>
        <taxon>Betaproteobacteria</taxon>
        <taxon>Burkholderiales</taxon>
        <taxon>Comamonadaceae</taxon>
        <taxon>Ottowia</taxon>
    </lineage>
</organism>
<dbReference type="InterPro" id="IPR007820">
    <property type="entry name" value="AbrB_fam"/>
</dbReference>
<keyword evidence="3" id="KW-1185">Reference proteome</keyword>
<keyword evidence="1" id="KW-1133">Transmembrane helix</keyword>
<feature type="transmembrane region" description="Helical" evidence="1">
    <location>
        <begin position="279"/>
        <end position="303"/>
    </location>
</feature>
<proteinExistence type="predicted"/>
<evidence type="ECO:0000313" key="3">
    <source>
        <dbReference type="Proteomes" id="UP001589834"/>
    </source>
</evidence>
<dbReference type="PANTHER" id="PTHR38457:SF1">
    <property type="entry name" value="REGULATOR ABRB-RELATED"/>
    <property type="match status" value="1"/>
</dbReference>
<feature type="transmembrane region" description="Helical" evidence="1">
    <location>
        <begin position="200"/>
        <end position="218"/>
    </location>
</feature>
<keyword evidence="1" id="KW-0472">Membrane</keyword>
<dbReference type="RefSeq" id="WP_377481878.1">
    <property type="nucleotide sequence ID" value="NZ_JBHLTN010000014.1"/>
</dbReference>
<dbReference type="PANTHER" id="PTHR38457">
    <property type="entry name" value="REGULATOR ABRB-RELATED"/>
    <property type="match status" value="1"/>
</dbReference>
<reference evidence="2 3" key="1">
    <citation type="submission" date="2024-09" db="EMBL/GenBank/DDBJ databases">
        <authorList>
            <person name="Sun Q."/>
            <person name="Mori K."/>
        </authorList>
    </citation>
    <scope>NUCLEOTIDE SEQUENCE [LARGE SCALE GENOMIC DNA]</scope>
    <source>
        <strain evidence="2 3">NCAIM B.02336</strain>
    </source>
</reference>
<comment type="caution">
    <text evidence="2">The sequence shown here is derived from an EMBL/GenBank/DDBJ whole genome shotgun (WGS) entry which is preliminary data.</text>
</comment>
<evidence type="ECO:0000313" key="2">
    <source>
        <dbReference type="EMBL" id="MFC0592490.1"/>
    </source>
</evidence>
<dbReference type="Pfam" id="PF05145">
    <property type="entry name" value="AbrB"/>
    <property type="match status" value="1"/>
</dbReference>
<evidence type="ECO:0000256" key="1">
    <source>
        <dbReference type="SAM" id="Phobius"/>
    </source>
</evidence>
<accession>A0ABV6PRP6</accession>
<dbReference type="Proteomes" id="UP001589834">
    <property type="component" value="Unassembled WGS sequence"/>
</dbReference>
<feature type="transmembrane region" description="Helical" evidence="1">
    <location>
        <begin position="12"/>
        <end position="30"/>
    </location>
</feature>
<dbReference type="EMBL" id="JBHLTN010000014">
    <property type="protein sequence ID" value="MFC0592490.1"/>
    <property type="molecule type" value="Genomic_DNA"/>
</dbReference>
<dbReference type="NCBIfam" id="TIGR03082">
    <property type="entry name" value="Gneg_AbrB_dup"/>
    <property type="match status" value="1"/>
</dbReference>
<dbReference type="PIRSF" id="PIRSF038991">
    <property type="entry name" value="Protein_AbrB"/>
    <property type="match status" value="1"/>
</dbReference>
<feature type="transmembrane region" description="Helical" evidence="1">
    <location>
        <begin position="323"/>
        <end position="352"/>
    </location>
</feature>
<name>A0ABV6PRP6_9BURK</name>
<feature type="transmembrane region" description="Helical" evidence="1">
    <location>
        <begin position="225"/>
        <end position="244"/>
    </location>
</feature>